<dbReference type="Proteomes" id="UP000092544">
    <property type="component" value="Unassembled WGS sequence"/>
</dbReference>
<dbReference type="InterPro" id="IPR009211">
    <property type="entry name" value="TagJ"/>
</dbReference>
<gene>
    <name evidence="1" type="ORF">MSP8886_03164</name>
</gene>
<dbReference type="Pfam" id="PF07024">
    <property type="entry name" value="ImpE"/>
    <property type="match status" value="1"/>
</dbReference>
<proteinExistence type="predicted"/>
<dbReference type="AlphaFoldDB" id="A0A1A8TPT4"/>
<dbReference type="Gene3D" id="1.25.40.10">
    <property type="entry name" value="Tetratricopeptide repeat domain"/>
    <property type="match status" value="1"/>
</dbReference>
<dbReference type="SUPFAM" id="SSF144059">
    <property type="entry name" value="ImpE-like"/>
    <property type="match status" value="1"/>
</dbReference>
<organism evidence="1 2">
    <name type="scientific">Marinomonas spartinae</name>
    <dbReference type="NCBI Taxonomy" id="1792290"/>
    <lineage>
        <taxon>Bacteria</taxon>
        <taxon>Pseudomonadati</taxon>
        <taxon>Pseudomonadota</taxon>
        <taxon>Gammaproteobacteria</taxon>
        <taxon>Oceanospirillales</taxon>
        <taxon>Oceanospirillaceae</taxon>
        <taxon>Marinomonas</taxon>
    </lineage>
</organism>
<dbReference type="OrthoDB" id="5416084at2"/>
<name>A0A1A8TPT4_9GAMM</name>
<accession>A0A1A8TPT4</accession>
<dbReference type="RefSeq" id="WP_067018128.1">
    <property type="nucleotide sequence ID" value="NZ_FLOB01000008.1"/>
</dbReference>
<dbReference type="EMBL" id="FLOB01000008">
    <property type="protein sequence ID" value="SBS34765.1"/>
    <property type="molecule type" value="Genomic_DNA"/>
</dbReference>
<sequence length="263" mass="30033">MKKIFEFIKNGKLSEAIDYCTELLKDDPLNFDIRSAYVELLCIDGELDRADKQLDFMVKKQPEFAVGAVNLRHLIRAEQSRRDFYNGKSIPKLFHQADELDTLFLDMHLAKLEGDTQSLDEMSAKLESLRFDFVSDDEPQSLIRDLDDVLNPYLEVLGTNGEFYLARFSEIETLKVEPVDSLLENIWLRVEMTIKDGPTGTAHLPLVYAQSTSDIEKLGQITEWDELSDNVTLGRGMKMLFINEEATLISDLSISKDKEVAID</sequence>
<evidence type="ECO:0000313" key="2">
    <source>
        <dbReference type="Proteomes" id="UP000092544"/>
    </source>
</evidence>
<dbReference type="STRING" id="1792290.MSP8886_03164"/>
<reference evidence="1 2" key="1">
    <citation type="submission" date="2016-06" db="EMBL/GenBank/DDBJ databases">
        <authorList>
            <person name="Kjaerup R.B."/>
            <person name="Dalgaard T.S."/>
            <person name="Juul-Madsen H.R."/>
        </authorList>
    </citation>
    <scope>NUCLEOTIDE SEQUENCE [LARGE SCALE GENOMIC DNA]</scope>
    <source>
        <strain evidence="1 2">CECT 8886</strain>
    </source>
</reference>
<dbReference type="InterPro" id="IPR011990">
    <property type="entry name" value="TPR-like_helical_dom_sf"/>
</dbReference>
<evidence type="ECO:0000313" key="1">
    <source>
        <dbReference type="EMBL" id="SBS34765.1"/>
    </source>
</evidence>
<keyword evidence="2" id="KW-1185">Reference proteome</keyword>
<protein>
    <submittedName>
        <fullName evidence="1">ImpE protein</fullName>
    </submittedName>
</protein>